<protein>
    <submittedName>
        <fullName evidence="2">Uncharacterized protein</fullName>
    </submittedName>
</protein>
<feature type="transmembrane region" description="Helical" evidence="1">
    <location>
        <begin position="379"/>
        <end position="399"/>
    </location>
</feature>
<dbReference type="AlphaFoldDB" id="A0A0S1X9Q4"/>
<accession>A0A0S1X9Q4</accession>
<dbReference type="EMBL" id="CP013050">
    <property type="protein sequence ID" value="ALM74515.1"/>
    <property type="molecule type" value="Genomic_DNA"/>
</dbReference>
<evidence type="ECO:0000256" key="1">
    <source>
        <dbReference type="SAM" id="Phobius"/>
    </source>
</evidence>
<gene>
    <name evidence="2" type="ORF">TBCH5v1_0548</name>
</gene>
<sequence>MVHAMKKNLIVLVLLLMGGIASAGAYNSMWSVQIEGRPVYFASSNNSVVIGSFIYNGSWTSWVYMIKNGTLLWGNGYEDRRMSGILMSGNLVYIALPNSIEIFDSSGNFVGNFTPKGKILGLQKDIKGIVIRTSTGFYVLNGNRVIENYEVGVPVAYVNLEQKKFLSLTQYAQKLTCYDFNGNKLWERNFSKDRILTIVADENGIAVSHGYAKEEPAYGYIRIGYVSYMDWEGNLVWTQEIKAEIAGWARFLAMDNERILAGAGVVHLLDRKNGKVITRIETYEDSARVFLKNGVGVLITQNMWRNYGLVYLLREDNGRILWSLKTDPILGGYFDGKYIYVGVPVGERRSEVRVYSVEEYIPKPKTVSPSQINSQGENYWFEKELPAVAFVLILIIFLVRRKRVKIKNDPA</sequence>
<dbReference type="SUPFAM" id="SSF50998">
    <property type="entry name" value="Quinoprotein alcohol dehydrogenase-like"/>
    <property type="match status" value="1"/>
</dbReference>
<organism evidence="2 3">
    <name type="scientific">Thermococcus barophilus</name>
    <dbReference type="NCBI Taxonomy" id="55802"/>
    <lineage>
        <taxon>Archaea</taxon>
        <taxon>Methanobacteriati</taxon>
        <taxon>Methanobacteriota</taxon>
        <taxon>Thermococci</taxon>
        <taxon>Thermococcales</taxon>
        <taxon>Thermococcaceae</taxon>
        <taxon>Thermococcus</taxon>
    </lineage>
</organism>
<keyword evidence="1" id="KW-0812">Transmembrane</keyword>
<dbReference type="PATRIC" id="fig|55802.8.peg.545"/>
<keyword evidence="1" id="KW-1133">Transmembrane helix</keyword>
<keyword evidence="1" id="KW-0472">Membrane</keyword>
<dbReference type="InterPro" id="IPR011047">
    <property type="entry name" value="Quinoprotein_ADH-like_sf"/>
</dbReference>
<proteinExistence type="predicted"/>
<evidence type="ECO:0000313" key="2">
    <source>
        <dbReference type="EMBL" id="ALM74515.1"/>
    </source>
</evidence>
<name>A0A0S1X9Q4_THEBA</name>
<dbReference type="STRING" id="55802.TBCH5v1_0548"/>
<reference evidence="2 3" key="1">
    <citation type="journal article" date="2016" name="Genome Announc.">
        <title>Complete genome sequence of the hyperthermophilic and piezophilic archaeon Thermococcus barophilus Ch5, capable of growth at the expense of hydrogenogenesis from carbon monoxide and formate.</title>
        <authorList>
            <person name="Oger P."/>
            <person name="Sokolova T.G."/>
            <person name="Kozhevnikova D.A."/>
            <person name="Taranov E.A."/>
            <person name="Vannier P."/>
            <person name="Lee H.S."/>
            <person name="Kwon K.K."/>
            <person name="Kang S.G."/>
            <person name="Lee J.H."/>
            <person name="Bonch-Osmolovskaya E.A."/>
            <person name="Lebedinsky A.V."/>
        </authorList>
    </citation>
    <scope>NUCLEOTIDE SEQUENCE [LARGE SCALE GENOMIC DNA]</scope>
    <source>
        <strain evidence="3">Ch5</strain>
    </source>
</reference>
<dbReference type="InterPro" id="IPR015943">
    <property type="entry name" value="WD40/YVTN_repeat-like_dom_sf"/>
</dbReference>
<dbReference type="Proteomes" id="UP000066042">
    <property type="component" value="Chromosome"/>
</dbReference>
<evidence type="ECO:0000313" key="3">
    <source>
        <dbReference type="Proteomes" id="UP000066042"/>
    </source>
</evidence>
<dbReference type="Gene3D" id="2.130.10.10">
    <property type="entry name" value="YVTN repeat-like/Quinoprotein amine dehydrogenase"/>
    <property type="match status" value="1"/>
</dbReference>